<reference evidence="12 13" key="1">
    <citation type="journal article" date="2009" name="Science">
        <title>Green evolution and dynamic adaptations revealed by genomes of the marine picoeukaryotes Micromonas.</title>
        <authorList>
            <person name="Worden A.Z."/>
            <person name="Lee J.H."/>
            <person name="Mock T."/>
            <person name="Rouze P."/>
            <person name="Simmons M.P."/>
            <person name="Aerts A.L."/>
            <person name="Allen A.E."/>
            <person name="Cuvelier M.L."/>
            <person name="Derelle E."/>
            <person name="Everett M.V."/>
            <person name="Foulon E."/>
            <person name="Grimwood J."/>
            <person name="Gundlach H."/>
            <person name="Henrissat B."/>
            <person name="Napoli C."/>
            <person name="McDonald S.M."/>
            <person name="Parker M.S."/>
            <person name="Rombauts S."/>
            <person name="Salamov A."/>
            <person name="Von Dassow P."/>
            <person name="Badger J.H."/>
            <person name="Coutinho P.M."/>
            <person name="Demir E."/>
            <person name="Dubchak I."/>
            <person name="Gentemann C."/>
            <person name="Eikrem W."/>
            <person name="Gready J.E."/>
            <person name="John U."/>
            <person name="Lanier W."/>
            <person name="Lindquist E.A."/>
            <person name="Lucas S."/>
            <person name="Mayer K.F."/>
            <person name="Moreau H."/>
            <person name="Not F."/>
            <person name="Otillar R."/>
            <person name="Panaud O."/>
            <person name="Pangilinan J."/>
            <person name="Paulsen I."/>
            <person name="Piegu B."/>
            <person name="Poliakov A."/>
            <person name="Robbens S."/>
            <person name="Schmutz J."/>
            <person name="Toulza E."/>
            <person name="Wyss T."/>
            <person name="Zelensky A."/>
            <person name="Zhou K."/>
            <person name="Armbrust E.V."/>
            <person name="Bhattacharya D."/>
            <person name="Goodenough U.W."/>
            <person name="Van de Peer Y."/>
            <person name="Grigoriev I.V."/>
        </authorList>
    </citation>
    <scope>NUCLEOTIDE SEQUENCE [LARGE SCALE GENOMIC DNA]</scope>
    <source>
        <strain evidence="13">RCC299 / NOUM17</strain>
    </source>
</reference>
<dbReference type="InParanoid" id="C1E590"/>
<dbReference type="GO" id="GO:0071763">
    <property type="term" value="P:nuclear membrane organization"/>
    <property type="evidence" value="ECO:0007669"/>
    <property type="project" value="TreeGrafter"/>
</dbReference>
<evidence type="ECO:0008006" key="14">
    <source>
        <dbReference type="Google" id="ProtNLM"/>
    </source>
</evidence>
<dbReference type="GO" id="GO:0005637">
    <property type="term" value="C:nuclear inner membrane"/>
    <property type="evidence" value="ECO:0007669"/>
    <property type="project" value="TreeGrafter"/>
</dbReference>
<keyword evidence="6" id="KW-0256">Endoplasmic reticulum</keyword>
<keyword evidence="11" id="KW-0732">Signal</keyword>
<gene>
    <name evidence="12" type="ORF">MICPUN_69150</name>
</gene>
<evidence type="ECO:0000313" key="13">
    <source>
        <dbReference type="Proteomes" id="UP000002009"/>
    </source>
</evidence>
<feature type="transmembrane region" description="Helical" evidence="10">
    <location>
        <begin position="272"/>
        <end position="290"/>
    </location>
</feature>
<evidence type="ECO:0000256" key="11">
    <source>
        <dbReference type="SAM" id="SignalP"/>
    </source>
</evidence>
<dbReference type="eggNOG" id="ENOG502QSR2">
    <property type="taxonomic scope" value="Eukaryota"/>
</dbReference>
<evidence type="ECO:0000256" key="3">
    <source>
        <dbReference type="ARBA" id="ARBA00004586"/>
    </source>
</evidence>
<evidence type="ECO:0000256" key="7">
    <source>
        <dbReference type="ARBA" id="ARBA00022989"/>
    </source>
</evidence>
<organism evidence="12 13">
    <name type="scientific">Micromonas commoda (strain RCC299 / NOUM17 / CCMP2709)</name>
    <name type="common">Picoplanktonic green alga</name>
    <dbReference type="NCBI Taxonomy" id="296587"/>
    <lineage>
        <taxon>Eukaryota</taxon>
        <taxon>Viridiplantae</taxon>
        <taxon>Chlorophyta</taxon>
        <taxon>Mamiellophyceae</taxon>
        <taxon>Mamiellales</taxon>
        <taxon>Mamiellaceae</taxon>
        <taxon>Micromonas</taxon>
    </lineage>
</organism>
<proteinExistence type="inferred from homology"/>
<feature type="signal peptide" evidence="11">
    <location>
        <begin position="1"/>
        <end position="23"/>
    </location>
</feature>
<dbReference type="InterPro" id="IPR012430">
    <property type="entry name" value="TMEM43_fam"/>
</dbReference>
<feature type="chain" id="PRO_5002906584" description="RING-type E3 ubiquitin transferase" evidence="11">
    <location>
        <begin position="24"/>
        <end position="346"/>
    </location>
</feature>
<evidence type="ECO:0000256" key="9">
    <source>
        <dbReference type="ARBA" id="ARBA00023242"/>
    </source>
</evidence>
<evidence type="ECO:0000256" key="6">
    <source>
        <dbReference type="ARBA" id="ARBA00022824"/>
    </source>
</evidence>
<sequence length="346" mass="37267">GFLVGLVFFAASTALLWWNEGEAVAVYTSLKEARDAVVALPERARASSANKGSLVHVVGATSGDTLADPDFGVVYPDAVKLTRKSETYQWVERTHKRRVREDEHRTRVETSYTYDTRWREGTVRSSNFRYPHGHANPGPSPFDSRTYVAREVGVGDGFTLTPTLVDELTRAHNMPVAIRSPLPDGWTIRGGVVYSGSDSAATTSPLVGDRRVAFSAVPGKQTVSVLAKQGKNGSLRPWTSPSGRRVVIVSHGRHSPNEMIASAERENAWKTWGLRALGFIVMIIGSALIVSPVREIVSYLRWIPLVGGIAAGVVNLGVSLAAATASVSIACGVIGTSWLAHRPALA</sequence>
<evidence type="ECO:0000256" key="4">
    <source>
        <dbReference type="ARBA" id="ARBA00006627"/>
    </source>
</evidence>
<comment type="similarity">
    <text evidence="4">Belongs to the TMEM43 family.</text>
</comment>
<evidence type="ECO:0000256" key="8">
    <source>
        <dbReference type="ARBA" id="ARBA00023136"/>
    </source>
</evidence>
<keyword evidence="7 10" id="KW-1133">Transmembrane helix</keyword>
<evidence type="ECO:0000256" key="2">
    <source>
        <dbReference type="ARBA" id="ARBA00004259"/>
    </source>
</evidence>
<comment type="subcellular location">
    <subcellularLocation>
        <location evidence="1">Endomembrane system</location>
        <topology evidence="1">Multi-pass membrane protein</topology>
    </subcellularLocation>
    <subcellularLocation>
        <location evidence="3">Endoplasmic reticulum membrane</location>
    </subcellularLocation>
    <subcellularLocation>
        <location evidence="2">Nucleus envelope</location>
    </subcellularLocation>
</comment>
<dbReference type="OMA" id="NMMALDE"/>
<dbReference type="KEGG" id="mis:MICPUN_69150"/>
<keyword evidence="8 10" id="KW-0472">Membrane</keyword>
<dbReference type="EMBL" id="CP001325">
    <property type="protein sequence ID" value="ACO62472.1"/>
    <property type="molecule type" value="Genomic_DNA"/>
</dbReference>
<dbReference type="RefSeq" id="XP_002501214.1">
    <property type="nucleotide sequence ID" value="XM_002501168.1"/>
</dbReference>
<feature type="non-terminal residue" evidence="12">
    <location>
        <position position="346"/>
    </location>
</feature>
<keyword evidence="9" id="KW-0539">Nucleus</keyword>
<evidence type="ECO:0000256" key="5">
    <source>
        <dbReference type="ARBA" id="ARBA00022692"/>
    </source>
</evidence>
<feature type="non-terminal residue" evidence="12">
    <location>
        <position position="1"/>
    </location>
</feature>
<dbReference type="Proteomes" id="UP000002009">
    <property type="component" value="Chromosome 4"/>
</dbReference>
<evidence type="ECO:0000256" key="10">
    <source>
        <dbReference type="SAM" id="Phobius"/>
    </source>
</evidence>
<dbReference type="PANTHER" id="PTHR13416:SF2">
    <property type="entry name" value="TRANSMEMBRANE PROTEIN 43"/>
    <property type="match status" value="1"/>
</dbReference>
<keyword evidence="5 10" id="KW-0812">Transmembrane</keyword>
<dbReference type="OrthoDB" id="410725at2759"/>
<protein>
    <recommendedName>
        <fullName evidence="14">RING-type E3 ubiquitin transferase</fullName>
    </recommendedName>
</protein>
<accession>C1E590</accession>
<dbReference type="GO" id="GO:0005789">
    <property type="term" value="C:endoplasmic reticulum membrane"/>
    <property type="evidence" value="ECO:0007669"/>
    <property type="project" value="UniProtKB-SubCell"/>
</dbReference>
<name>C1E590_MICCC</name>
<evidence type="ECO:0000256" key="1">
    <source>
        <dbReference type="ARBA" id="ARBA00004127"/>
    </source>
</evidence>
<evidence type="ECO:0000313" key="12">
    <source>
        <dbReference type="EMBL" id="ACO62472.1"/>
    </source>
</evidence>
<feature type="transmembrane region" description="Helical" evidence="10">
    <location>
        <begin position="302"/>
        <end position="335"/>
    </location>
</feature>
<dbReference type="Pfam" id="PF07787">
    <property type="entry name" value="TMEM43"/>
    <property type="match status" value="1"/>
</dbReference>
<keyword evidence="13" id="KW-1185">Reference proteome</keyword>
<dbReference type="AlphaFoldDB" id="C1E590"/>
<dbReference type="PANTHER" id="PTHR13416">
    <property type="match status" value="1"/>
</dbReference>
<dbReference type="GeneID" id="8242879"/>
<dbReference type="GO" id="GO:0006629">
    <property type="term" value="P:lipid metabolic process"/>
    <property type="evidence" value="ECO:0007669"/>
    <property type="project" value="TreeGrafter"/>
</dbReference>